<dbReference type="SUPFAM" id="SSF49879">
    <property type="entry name" value="SMAD/FHA domain"/>
    <property type="match status" value="1"/>
</dbReference>
<keyword evidence="1" id="KW-1133">Transmembrane helix</keyword>
<dbReference type="InterPro" id="IPR008984">
    <property type="entry name" value="SMAD_FHA_dom_sf"/>
</dbReference>
<comment type="caution">
    <text evidence="3">The sequence shown here is derived from an EMBL/GenBank/DDBJ whole genome shotgun (WGS) entry which is preliminary data.</text>
</comment>
<dbReference type="SMART" id="SM00240">
    <property type="entry name" value="FHA"/>
    <property type="match status" value="1"/>
</dbReference>
<protein>
    <recommendedName>
        <fullName evidence="2">FHA domain-containing protein</fullName>
    </recommendedName>
</protein>
<feature type="domain" description="FHA" evidence="2">
    <location>
        <begin position="109"/>
        <end position="157"/>
    </location>
</feature>
<organism evidence="3 4">
    <name type="scientific">Aneurinibacillus danicus</name>
    <dbReference type="NCBI Taxonomy" id="267746"/>
    <lineage>
        <taxon>Bacteria</taxon>
        <taxon>Bacillati</taxon>
        <taxon>Bacillota</taxon>
        <taxon>Bacilli</taxon>
        <taxon>Bacillales</taxon>
        <taxon>Paenibacillaceae</taxon>
        <taxon>Aneurinibacillus group</taxon>
        <taxon>Aneurinibacillus</taxon>
    </lineage>
</organism>
<gene>
    <name evidence="3" type="ORF">ADA01nite_38620</name>
</gene>
<feature type="transmembrane region" description="Helical" evidence="1">
    <location>
        <begin position="23"/>
        <end position="44"/>
    </location>
</feature>
<accession>A0A511VGP6</accession>
<keyword evidence="4" id="KW-1185">Reference proteome</keyword>
<dbReference type="PROSITE" id="PS50006">
    <property type="entry name" value="FHA_DOMAIN"/>
    <property type="match status" value="1"/>
</dbReference>
<dbReference type="InterPro" id="IPR000253">
    <property type="entry name" value="FHA_dom"/>
</dbReference>
<keyword evidence="1" id="KW-0812">Transmembrane</keyword>
<sequence length="195" mass="22018">MRGVANFFKRYIINNSNKTERSVWINIVDILIVVIAVAALIYVYWLNMNISLKIGVSLLLVAVTIGYVIKKYRLPTGHKEEETGITKLVLLDEEGESIKEWYIQGETSLLIGKSSNQNEVDIDLSDAEYASLISKQHAVLNYAAGSWYIEDLDSKNGIGVKKANKSTKNRLDNQTPYRIDSGDIIYIANTRILFK</sequence>
<reference evidence="3 4" key="1">
    <citation type="submission" date="2019-07" db="EMBL/GenBank/DDBJ databases">
        <title>Whole genome shotgun sequence of Aneurinibacillus danicus NBRC 102444.</title>
        <authorList>
            <person name="Hosoyama A."/>
            <person name="Uohara A."/>
            <person name="Ohji S."/>
            <person name="Ichikawa N."/>
        </authorList>
    </citation>
    <scope>NUCLEOTIDE SEQUENCE [LARGE SCALE GENOMIC DNA]</scope>
    <source>
        <strain evidence="3 4">NBRC 102444</strain>
    </source>
</reference>
<evidence type="ECO:0000313" key="3">
    <source>
        <dbReference type="EMBL" id="GEN36402.1"/>
    </source>
</evidence>
<dbReference type="AlphaFoldDB" id="A0A511VGP6"/>
<proteinExistence type="predicted"/>
<evidence type="ECO:0000313" key="4">
    <source>
        <dbReference type="Proteomes" id="UP000321157"/>
    </source>
</evidence>
<name>A0A511VGP6_9BACL</name>
<feature type="transmembrane region" description="Helical" evidence="1">
    <location>
        <begin position="50"/>
        <end position="69"/>
    </location>
</feature>
<keyword evidence="1" id="KW-0472">Membrane</keyword>
<evidence type="ECO:0000259" key="2">
    <source>
        <dbReference type="PROSITE" id="PS50006"/>
    </source>
</evidence>
<dbReference type="CDD" id="cd00060">
    <property type="entry name" value="FHA"/>
    <property type="match status" value="1"/>
</dbReference>
<evidence type="ECO:0000256" key="1">
    <source>
        <dbReference type="SAM" id="Phobius"/>
    </source>
</evidence>
<dbReference type="Gene3D" id="2.60.200.20">
    <property type="match status" value="1"/>
</dbReference>
<dbReference type="Pfam" id="PF00498">
    <property type="entry name" value="FHA"/>
    <property type="match status" value="1"/>
</dbReference>
<dbReference type="EMBL" id="BJXX01000184">
    <property type="protein sequence ID" value="GEN36402.1"/>
    <property type="molecule type" value="Genomic_DNA"/>
</dbReference>
<dbReference type="Proteomes" id="UP000321157">
    <property type="component" value="Unassembled WGS sequence"/>
</dbReference>